<dbReference type="AlphaFoldDB" id="A0A085N492"/>
<dbReference type="Proteomes" id="UP000030758">
    <property type="component" value="Unassembled WGS sequence"/>
</dbReference>
<gene>
    <name evidence="1" type="ORF">M514_23572</name>
</gene>
<reference evidence="1" key="1">
    <citation type="journal article" date="2014" name="Nat. Genet.">
        <title>Genome and transcriptome of the porcine whipworm Trichuris suis.</title>
        <authorList>
            <person name="Jex A.R."/>
            <person name="Nejsum P."/>
            <person name="Schwarz E.M."/>
            <person name="Hu L."/>
            <person name="Young N.D."/>
            <person name="Hall R.S."/>
            <person name="Korhonen P.K."/>
            <person name="Liao S."/>
            <person name="Thamsborg S."/>
            <person name="Xia J."/>
            <person name="Xu P."/>
            <person name="Wang S."/>
            <person name="Scheerlinck J.P."/>
            <person name="Hofmann A."/>
            <person name="Sternberg P.W."/>
            <person name="Wang J."/>
            <person name="Gasser R.B."/>
        </authorList>
    </citation>
    <scope>NUCLEOTIDE SEQUENCE [LARGE SCALE GENOMIC DNA]</scope>
    <source>
        <strain evidence="1">DCEP-RM93F</strain>
    </source>
</reference>
<dbReference type="EMBL" id="KL367558">
    <property type="protein sequence ID" value="KFD64288.1"/>
    <property type="molecule type" value="Genomic_DNA"/>
</dbReference>
<sequence length="79" mass="9279">MKLTVEGNGKAPRWRRRKAQCRTEVSLRTGRRAEAGLQDRYPAHILLEQRLLLNKILLQGVRQHRSYICRCKQLLSLIL</sequence>
<evidence type="ECO:0000313" key="1">
    <source>
        <dbReference type="EMBL" id="KFD64288.1"/>
    </source>
</evidence>
<name>A0A085N492_9BILA</name>
<proteinExistence type="predicted"/>
<accession>A0A085N492</accession>
<protein>
    <submittedName>
        <fullName evidence="1">Uncharacterized protein</fullName>
    </submittedName>
</protein>
<organism evidence="1">
    <name type="scientific">Trichuris suis</name>
    <name type="common">pig whipworm</name>
    <dbReference type="NCBI Taxonomy" id="68888"/>
    <lineage>
        <taxon>Eukaryota</taxon>
        <taxon>Metazoa</taxon>
        <taxon>Ecdysozoa</taxon>
        <taxon>Nematoda</taxon>
        <taxon>Enoplea</taxon>
        <taxon>Dorylaimia</taxon>
        <taxon>Trichinellida</taxon>
        <taxon>Trichuridae</taxon>
        <taxon>Trichuris</taxon>
    </lineage>
</organism>